<keyword evidence="10 13" id="KW-0456">Lyase</keyword>
<feature type="binding site" evidence="10">
    <location>
        <position position="241"/>
    </location>
    <ligand>
        <name>[4Fe-4S] cluster</name>
        <dbReference type="ChEBI" id="CHEBI:49883"/>
    </ligand>
</feature>
<dbReference type="RefSeq" id="WP_087101719.1">
    <property type="nucleotide sequence ID" value="NZ_FWFG01000010.1"/>
</dbReference>
<evidence type="ECO:0000256" key="4">
    <source>
        <dbReference type="ARBA" id="ARBA00022763"/>
    </source>
</evidence>
<dbReference type="EC" id="4.2.99.18" evidence="10"/>
<evidence type="ECO:0000256" key="10">
    <source>
        <dbReference type="HAMAP-Rule" id="MF_00942"/>
    </source>
</evidence>
<dbReference type="GO" id="GO:0003677">
    <property type="term" value="F:DNA binding"/>
    <property type="evidence" value="ECO:0007669"/>
    <property type="project" value="UniProtKB-UniRule"/>
</dbReference>
<gene>
    <name evidence="10" type="primary">nth</name>
    <name evidence="13" type="ORF">FM110_00735</name>
</gene>
<dbReference type="SMART" id="SM00478">
    <property type="entry name" value="ENDO3c"/>
    <property type="match status" value="1"/>
</dbReference>
<dbReference type="Pfam" id="PF00730">
    <property type="entry name" value="HhH-GPD"/>
    <property type="match status" value="1"/>
</dbReference>
<evidence type="ECO:0000313" key="14">
    <source>
        <dbReference type="Proteomes" id="UP000195981"/>
    </source>
</evidence>
<keyword evidence="9 10" id="KW-0326">Glycosidase</keyword>
<evidence type="ECO:0000313" key="13">
    <source>
        <dbReference type="EMBL" id="SLM87958.1"/>
    </source>
</evidence>
<dbReference type="GO" id="GO:0051539">
    <property type="term" value="F:4 iron, 4 sulfur cluster binding"/>
    <property type="evidence" value="ECO:0007669"/>
    <property type="project" value="UniProtKB-UniRule"/>
</dbReference>
<keyword evidence="13" id="KW-0540">Nuclease</keyword>
<feature type="binding site" evidence="10">
    <location>
        <position position="231"/>
    </location>
    <ligand>
        <name>[4Fe-4S] cluster</name>
        <dbReference type="ChEBI" id="CHEBI:49883"/>
    </ligand>
</feature>
<reference evidence="13" key="1">
    <citation type="submission" date="2017-02" db="EMBL/GenBank/DDBJ databases">
        <authorList>
            <person name="Peterson S.W."/>
        </authorList>
    </citation>
    <scope>NUCLEOTIDE SEQUENCE [LARGE SCALE GENOMIC DNA]</scope>
    <source>
        <strain evidence="13">CIP104813</strain>
    </source>
</reference>
<dbReference type="Proteomes" id="UP000195981">
    <property type="component" value="Unassembled WGS sequence"/>
</dbReference>
<dbReference type="InterPro" id="IPR011257">
    <property type="entry name" value="DNA_glycosylase"/>
</dbReference>
<dbReference type="Pfam" id="PF10576">
    <property type="entry name" value="EndIII_4Fe-2S"/>
    <property type="match status" value="1"/>
</dbReference>
<organism evidence="13 14">
    <name type="scientific">Brachybacterium nesterenkovii</name>
    <dbReference type="NCBI Taxonomy" id="47847"/>
    <lineage>
        <taxon>Bacteria</taxon>
        <taxon>Bacillati</taxon>
        <taxon>Actinomycetota</taxon>
        <taxon>Actinomycetes</taxon>
        <taxon>Micrococcales</taxon>
        <taxon>Dermabacteraceae</taxon>
        <taxon>Brachybacterium</taxon>
    </lineage>
</organism>
<feature type="region of interest" description="Disordered" evidence="11">
    <location>
        <begin position="1"/>
        <end position="40"/>
    </location>
</feature>
<dbReference type="OrthoDB" id="9800977at2"/>
<keyword evidence="8 10" id="KW-0234">DNA repair</keyword>
<dbReference type="GO" id="GO:0006285">
    <property type="term" value="P:base-excision repair, AP site formation"/>
    <property type="evidence" value="ECO:0007669"/>
    <property type="project" value="TreeGrafter"/>
</dbReference>
<dbReference type="Gene3D" id="1.10.340.30">
    <property type="entry name" value="Hypothetical protein, domain 2"/>
    <property type="match status" value="1"/>
</dbReference>
<dbReference type="GO" id="GO:0019104">
    <property type="term" value="F:DNA N-glycosylase activity"/>
    <property type="evidence" value="ECO:0007669"/>
    <property type="project" value="UniProtKB-UniRule"/>
</dbReference>
<keyword evidence="2 10" id="KW-0004">4Fe-4S</keyword>
<dbReference type="PROSITE" id="PS00764">
    <property type="entry name" value="ENDONUCLEASE_III_1"/>
    <property type="match status" value="1"/>
</dbReference>
<keyword evidence="6 10" id="KW-0408">Iron</keyword>
<feature type="domain" description="HhH-GPD" evidence="12">
    <location>
        <begin position="75"/>
        <end position="229"/>
    </location>
</feature>
<dbReference type="InterPro" id="IPR003651">
    <property type="entry name" value="Endonuclease3_FeS-loop_motif"/>
</dbReference>
<feature type="binding site" evidence="10">
    <location>
        <position position="238"/>
    </location>
    <ligand>
        <name>[4Fe-4S] cluster</name>
        <dbReference type="ChEBI" id="CHEBI:49883"/>
    </ligand>
</feature>
<evidence type="ECO:0000256" key="2">
    <source>
        <dbReference type="ARBA" id="ARBA00022485"/>
    </source>
</evidence>
<keyword evidence="13" id="KW-0255">Endonuclease</keyword>
<keyword evidence="5 10" id="KW-0378">Hydrolase</keyword>
<keyword evidence="14" id="KW-1185">Reference proteome</keyword>
<dbReference type="CDD" id="cd00056">
    <property type="entry name" value="ENDO3c"/>
    <property type="match status" value="1"/>
</dbReference>
<name>A0A1X6WT53_9MICO</name>
<keyword evidence="4 10" id="KW-0227">DNA damage</keyword>
<dbReference type="PANTHER" id="PTHR10359:SF18">
    <property type="entry name" value="ENDONUCLEASE III"/>
    <property type="match status" value="1"/>
</dbReference>
<feature type="compositionally biased region" description="Low complexity" evidence="11">
    <location>
        <begin position="1"/>
        <end position="30"/>
    </location>
</feature>
<evidence type="ECO:0000256" key="5">
    <source>
        <dbReference type="ARBA" id="ARBA00022801"/>
    </source>
</evidence>
<evidence type="ECO:0000256" key="6">
    <source>
        <dbReference type="ARBA" id="ARBA00023004"/>
    </source>
</evidence>
<feature type="binding site" evidence="10">
    <location>
        <position position="247"/>
    </location>
    <ligand>
        <name>[4Fe-4S] cluster</name>
        <dbReference type="ChEBI" id="CHEBI:49883"/>
    </ligand>
</feature>
<dbReference type="InterPro" id="IPR023170">
    <property type="entry name" value="HhH_base_excis_C"/>
</dbReference>
<dbReference type="GO" id="GO:0046872">
    <property type="term" value="F:metal ion binding"/>
    <property type="evidence" value="ECO:0007669"/>
    <property type="project" value="UniProtKB-KW"/>
</dbReference>
<dbReference type="InterPro" id="IPR004035">
    <property type="entry name" value="Endouclease-III_FeS-bd_BS"/>
</dbReference>
<dbReference type="InterPro" id="IPR005759">
    <property type="entry name" value="Nth"/>
</dbReference>
<comment type="cofactor">
    <cofactor evidence="10">
        <name>[4Fe-4S] cluster</name>
        <dbReference type="ChEBI" id="CHEBI:49883"/>
    </cofactor>
    <text evidence="10">Binds 1 [4Fe-4S] cluster.</text>
</comment>
<dbReference type="SUPFAM" id="SSF48150">
    <property type="entry name" value="DNA-glycosylase"/>
    <property type="match status" value="1"/>
</dbReference>
<dbReference type="SMART" id="SM00525">
    <property type="entry name" value="FES"/>
    <property type="match status" value="1"/>
</dbReference>
<dbReference type="EMBL" id="FWFG01000010">
    <property type="protein sequence ID" value="SLM87958.1"/>
    <property type="molecule type" value="Genomic_DNA"/>
</dbReference>
<evidence type="ECO:0000256" key="8">
    <source>
        <dbReference type="ARBA" id="ARBA00023204"/>
    </source>
</evidence>
<dbReference type="AlphaFoldDB" id="A0A1X6WT53"/>
<evidence type="ECO:0000256" key="9">
    <source>
        <dbReference type="ARBA" id="ARBA00023295"/>
    </source>
</evidence>
<dbReference type="GO" id="GO:0140078">
    <property type="term" value="F:class I DNA-(apurinic or apyrimidinic site) endonuclease activity"/>
    <property type="evidence" value="ECO:0007669"/>
    <property type="project" value="UniProtKB-EC"/>
</dbReference>
<evidence type="ECO:0000256" key="1">
    <source>
        <dbReference type="ARBA" id="ARBA00008343"/>
    </source>
</evidence>
<keyword evidence="3 10" id="KW-0479">Metal-binding</keyword>
<dbReference type="HAMAP" id="MF_00942">
    <property type="entry name" value="Nth"/>
    <property type="match status" value="1"/>
</dbReference>
<keyword evidence="7 10" id="KW-0411">Iron-sulfur</keyword>
<dbReference type="Gene3D" id="1.10.1670.10">
    <property type="entry name" value="Helix-hairpin-Helix base-excision DNA repair enzymes (C-terminal)"/>
    <property type="match status" value="1"/>
</dbReference>
<comment type="catalytic activity">
    <reaction evidence="10">
        <text>2'-deoxyribonucleotide-(2'-deoxyribose 5'-phosphate)-2'-deoxyribonucleotide-DNA = a 3'-end 2'-deoxyribonucleotide-(2,3-dehydro-2,3-deoxyribose 5'-phosphate)-DNA + a 5'-end 5'-phospho-2'-deoxyribonucleoside-DNA + H(+)</text>
        <dbReference type="Rhea" id="RHEA:66592"/>
        <dbReference type="Rhea" id="RHEA-COMP:13180"/>
        <dbReference type="Rhea" id="RHEA-COMP:16897"/>
        <dbReference type="Rhea" id="RHEA-COMP:17067"/>
        <dbReference type="ChEBI" id="CHEBI:15378"/>
        <dbReference type="ChEBI" id="CHEBI:136412"/>
        <dbReference type="ChEBI" id="CHEBI:157695"/>
        <dbReference type="ChEBI" id="CHEBI:167181"/>
        <dbReference type="EC" id="4.2.99.18"/>
    </reaction>
</comment>
<evidence type="ECO:0000256" key="11">
    <source>
        <dbReference type="SAM" id="MobiDB-lite"/>
    </source>
</evidence>
<protein>
    <recommendedName>
        <fullName evidence="10">Endonuclease III</fullName>
        <ecNumber evidence="10">4.2.99.18</ecNumber>
    </recommendedName>
    <alternativeName>
        <fullName evidence="10">DNA-(apurinic or apyrimidinic site) lyase</fullName>
    </alternativeName>
</protein>
<dbReference type="InterPro" id="IPR003265">
    <property type="entry name" value="HhH-GPD_domain"/>
</dbReference>
<evidence type="ECO:0000256" key="7">
    <source>
        <dbReference type="ARBA" id="ARBA00023014"/>
    </source>
</evidence>
<proteinExistence type="inferred from homology"/>
<accession>A0A1X6WT53</accession>
<evidence type="ECO:0000259" key="12">
    <source>
        <dbReference type="SMART" id="SM00478"/>
    </source>
</evidence>
<comment type="similarity">
    <text evidence="1 10">Belongs to the Nth/MutY family.</text>
</comment>
<evidence type="ECO:0000256" key="3">
    <source>
        <dbReference type="ARBA" id="ARBA00022723"/>
    </source>
</evidence>
<keyword evidence="10" id="KW-0238">DNA-binding</keyword>
<dbReference type="FunFam" id="1.10.340.30:FF:000001">
    <property type="entry name" value="Endonuclease III"/>
    <property type="match status" value="1"/>
</dbReference>
<dbReference type="PANTHER" id="PTHR10359">
    <property type="entry name" value="A/G-SPECIFIC ADENINE GLYCOSYLASE/ENDONUCLEASE III"/>
    <property type="match status" value="1"/>
</dbReference>
<comment type="function">
    <text evidence="10">DNA repair enzyme that has both DNA N-glycosylase activity and AP-lyase activity. The DNA N-glycosylase activity releases various damaged pyrimidines from DNA by cleaving the N-glycosidic bond, leaving an AP (apurinic/apyrimidinic) site. The AP-lyase activity cleaves the phosphodiester bond 3' to the AP site by a beta-elimination, leaving a 3'-terminal unsaturated sugar and a product with a terminal 5'-phosphate.</text>
</comment>
<sequence length="254" mass="25904">MTGRTAGRAAGPTPGATPGATVGRTARGGPAPAPSPQGAPAPLRAVAERLAVEHPEARTVLVHTSAFELLVATALSAQTTDVRVNAATAVLFERWPDAAALAAADPAAVEDVIRPVGMAPTKSRRIIALAAALLEHHGGEVPSEQSALEALPGVGRKTALVVRGVWFGQDALAVDTHVGRLARRLGWSAATDPARIEADVVALAETETPARPPVDLTALSLRLILHGRATCTARRPACGRCALADLCPSAGEAA</sequence>